<dbReference type="InterPro" id="IPR007838">
    <property type="entry name" value="Cell_div_ZapA-like"/>
</dbReference>
<dbReference type="GO" id="GO:0000917">
    <property type="term" value="P:division septum assembly"/>
    <property type="evidence" value="ECO:0007669"/>
    <property type="project" value="UniProtKB-KW"/>
</dbReference>
<evidence type="ECO:0000256" key="8">
    <source>
        <dbReference type="ARBA" id="ARBA00026068"/>
    </source>
</evidence>
<gene>
    <name evidence="11" type="ORF">MPPM_2478</name>
</gene>
<accession>A0A160PFR6</accession>
<reference evidence="11 12" key="1">
    <citation type="journal article" date="2016" name="Genome Announc.">
        <title>Complete Genome Sequence of Methylobacterium populi P-1M, Isolated from Pink-Pigmented Household Biofilm.</title>
        <authorList>
            <person name="Morohoshi T."/>
            <person name="Ikeda T."/>
        </authorList>
    </citation>
    <scope>NUCLEOTIDE SEQUENCE [LARGE SCALE GENOMIC DNA]</scope>
    <source>
        <strain evidence="11 12">P-1M</strain>
    </source>
</reference>
<proteinExistence type="predicted"/>
<dbReference type="OrthoDB" id="9797575at2"/>
<dbReference type="GO" id="GO:0032153">
    <property type="term" value="C:cell division site"/>
    <property type="evidence" value="ECO:0007669"/>
    <property type="project" value="TreeGrafter"/>
</dbReference>
<evidence type="ECO:0000256" key="10">
    <source>
        <dbReference type="SAM" id="Coils"/>
    </source>
</evidence>
<dbReference type="GO" id="GO:0043093">
    <property type="term" value="P:FtsZ-dependent cytokinesis"/>
    <property type="evidence" value="ECO:0007669"/>
    <property type="project" value="TreeGrafter"/>
</dbReference>
<comment type="subunit">
    <text evidence="8">Homodimer. Interacts with FtsZ.</text>
</comment>
<comment type="function">
    <text evidence="7">Activator of cell division through the inhibition of FtsZ GTPase activity, therefore promoting FtsZ assembly into bundles of protofilaments necessary for the formation of the division Z ring. It is recruited early at mid-cell but it is not essential for cell division.</text>
</comment>
<dbReference type="Gene3D" id="3.30.160.880">
    <property type="entry name" value="Cell division protein ZapA protomer, N-terminal domain"/>
    <property type="match status" value="1"/>
</dbReference>
<sequence length="123" mass="13098">MPHVNVTIAGKSYRMACGPGEEEHLSALAKSFDDRITEMRGAFGEIGDMRLHVMASLTLADELHEARRRIADLERNAAQGAAEQARLAGGVGIAAERIDRLARALSGQPAAHAPGKGEADRGR</sequence>
<evidence type="ECO:0000256" key="5">
    <source>
        <dbReference type="ARBA" id="ARBA00023210"/>
    </source>
</evidence>
<comment type="subcellular location">
    <subcellularLocation>
        <location evidence="1">Cytoplasm</location>
    </subcellularLocation>
</comment>
<evidence type="ECO:0000256" key="1">
    <source>
        <dbReference type="ARBA" id="ARBA00004496"/>
    </source>
</evidence>
<dbReference type="Proteomes" id="UP000218288">
    <property type="component" value="Chromosome"/>
</dbReference>
<dbReference type="InterPro" id="IPR042233">
    <property type="entry name" value="Cell_div_ZapA_N"/>
</dbReference>
<evidence type="ECO:0000256" key="3">
    <source>
        <dbReference type="ARBA" id="ARBA00022490"/>
    </source>
</evidence>
<keyword evidence="4" id="KW-0132">Cell division</keyword>
<keyword evidence="10" id="KW-0175">Coiled coil</keyword>
<dbReference type="AlphaFoldDB" id="A0A160PFR6"/>
<keyword evidence="6" id="KW-0131">Cell cycle</keyword>
<evidence type="ECO:0000256" key="2">
    <source>
        <dbReference type="ARBA" id="ARBA00015195"/>
    </source>
</evidence>
<dbReference type="PANTHER" id="PTHR34981:SF1">
    <property type="entry name" value="CELL DIVISION PROTEIN ZAPA"/>
    <property type="match status" value="1"/>
</dbReference>
<dbReference type="GO" id="GO:0005829">
    <property type="term" value="C:cytosol"/>
    <property type="evidence" value="ECO:0007669"/>
    <property type="project" value="TreeGrafter"/>
</dbReference>
<protein>
    <recommendedName>
        <fullName evidence="2">Cell division protein ZapA</fullName>
    </recommendedName>
    <alternativeName>
        <fullName evidence="9">Z ring-associated protein ZapA</fullName>
    </alternativeName>
</protein>
<evidence type="ECO:0000256" key="4">
    <source>
        <dbReference type="ARBA" id="ARBA00022618"/>
    </source>
</evidence>
<dbReference type="GO" id="GO:0030428">
    <property type="term" value="C:cell septum"/>
    <property type="evidence" value="ECO:0007669"/>
    <property type="project" value="TreeGrafter"/>
</dbReference>
<evidence type="ECO:0000313" key="11">
    <source>
        <dbReference type="EMBL" id="BAU91083.1"/>
    </source>
</evidence>
<dbReference type="EMBL" id="AP014809">
    <property type="protein sequence ID" value="BAU91083.1"/>
    <property type="molecule type" value="Genomic_DNA"/>
</dbReference>
<evidence type="ECO:0000256" key="7">
    <source>
        <dbReference type="ARBA" id="ARBA00024910"/>
    </source>
</evidence>
<evidence type="ECO:0000256" key="9">
    <source>
        <dbReference type="ARBA" id="ARBA00033158"/>
    </source>
</evidence>
<name>A0A160PFR6_9HYPH</name>
<dbReference type="RefSeq" id="WP_096485304.1">
    <property type="nucleotide sequence ID" value="NZ_AP014809.1"/>
</dbReference>
<organism evidence="11 12">
    <name type="scientific">Methylorubrum populi</name>
    <dbReference type="NCBI Taxonomy" id="223967"/>
    <lineage>
        <taxon>Bacteria</taxon>
        <taxon>Pseudomonadati</taxon>
        <taxon>Pseudomonadota</taxon>
        <taxon>Alphaproteobacteria</taxon>
        <taxon>Hyphomicrobiales</taxon>
        <taxon>Methylobacteriaceae</taxon>
        <taxon>Methylorubrum</taxon>
    </lineage>
</organism>
<keyword evidence="5" id="KW-0717">Septation</keyword>
<dbReference type="PANTHER" id="PTHR34981">
    <property type="entry name" value="CELL DIVISION PROTEIN ZAPA"/>
    <property type="match status" value="1"/>
</dbReference>
<dbReference type="Pfam" id="PF05164">
    <property type="entry name" value="ZapA"/>
    <property type="match status" value="1"/>
</dbReference>
<evidence type="ECO:0000256" key="6">
    <source>
        <dbReference type="ARBA" id="ARBA00023306"/>
    </source>
</evidence>
<dbReference type="SUPFAM" id="SSF102829">
    <property type="entry name" value="Cell division protein ZapA-like"/>
    <property type="match status" value="1"/>
</dbReference>
<dbReference type="InterPro" id="IPR036192">
    <property type="entry name" value="Cell_div_ZapA-like_sf"/>
</dbReference>
<keyword evidence="3" id="KW-0963">Cytoplasm</keyword>
<evidence type="ECO:0000313" key="12">
    <source>
        <dbReference type="Proteomes" id="UP000218288"/>
    </source>
</evidence>
<dbReference type="GO" id="GO:0000921">
    <property type="term" value="P:septin ring assembly"/>
    <property type="evidence" value="ECO:0007669"/>
    <property type="project" value="TreeGrafter"/>
</dbReference>
<feature type="coiled-coil region" evidence="10">
    <location>
        <begin position="56"/>
        <end position="83"/>
    </location>
</feature>